<accession>A0A368NIQ3</accession>
<reference evidence="2 3" key="1">
    <citation type="submission" date="2018-07" db="EMBL/GenBank/DDBJ databases">
        <title>Corallincola holothuriorum sp. nov., a new facultative anaerobe isolated from sea cucumber Apostichopus japonicus.</title>
        <authorList>
            <person name="Xia H."/>
        </authorList>
    </citation>
    <scope>NUCLEOTIDE SEQUENCE [LARGE SCALE GENOMIC DNA]</scope>
    <source>
        <strain evidence="2 3">C4</strain>
    </source>
</reference>
<evidence type="ECO:0000313" key="3">
    <source>
        <dbReference type="Proteomes" id="UP000252558"/>
    </source>
</evidence>
<dbReference type="RefSeq" id="WP_114337931.1">
    <property type="nucleotide sequence ID" value="NZ_QPID01000004.1"/>
</dbReference>
<dbReference type="AlphaFoldDB" id="A0A368NIQ3"/>
<protein>
    <submittedName>
        <fullName evidence="2">Uncharacterized protein</fullName>
    </submittedName>
</protein>
<dbReference type="EMBL" id="QPID01000004">
    <property type="protein sequence ID" value="RCU50442.1"/>
    <property type="molecule type" value="Genomic_DNA"/>
</dbReference>
<proteinExistence type="predicted"/>
<keyword evidence="1" id="KW-0812">Transmembrane</keyword>
<feature type="transmembrane region" description="Helical" evidence="1">
    <location>
        <begin position="6"/>
        <end position="26"/>
    </location>
</feature>
<keyword evidence="1" id="KW-1133">Transmembrane helix</keyword>
<evidence type="ECO:0000313" key="2">
    <source>
        <dbReference type="EMBL" id="RCU50442.1"/>
    </source>
</evidence>
<feature type="transmembrane region" description="Helical" evidence="1">
    <location>
        <begin position="91"/>
        <end position="115"/>
    </location>
</feature>
<dbReference type="Proteomes" id="UP000252558">
    <property type="component" value="Unassembled WGS sequence"/>
</dbReference>
<feature type="transmembrane region" description="Helical" evidence="1">
    <location>
        <begin position="62"/>
        <end position="84"/>
    </location>
</feature>
<sequence length="125" mass="13617">MMLEGYVPVALATILVIVAGTYDYSLRDKPISVGSLKHEFGSYSGFIIMCCPLAAFSDLEAFWSLLLLLLIPQSLAAGVIVWLGRHSEAKYGGLGGAISTILSSYILPLLGYYIFAVARLLYFCR</sequence>
<evidence type="ECO:0000256" key="1">
    <source>
        <dbReference type="SAM" id="Phobius"/>
    </source>
</evidence>
<organism evidence="2 3">
    <name type="scientific">Corallincola holothuriorum</name>
    <dbReference type="NCBI Taxonomy" id="2282215"/>
    <lineage>
        <taxon>Bacteria</taxon>
        <taxon>Pseudomonadati</taxon>
        <taxon>Pseudomonadota</taxon>
        <taxon>Gammaproteobacteria</taxon>
        <taxon>Alteromonadales</taxon>
        <taxon>Psychromonadaceae</taxon>
        <taxon>Corallincola</taxon>
    </lineage>
</organism>
<comment type="caution">
    <text evidence="2">The sequence shown here is derived from an EMBL/GenBank/DDBJ whole genome shotgun (WGS) entry which is preliminary data.</text>
</comment>
<gene>
    <name evidence="2" type="ORF">DU002_08445</name>
</gene>
<feature type="transmembrane region" description="Helical" evidence="1">
    <location>
        <begin position="38"/>
        <end position="56"/>
    </location>
</feature>
<keyword evidence="1" id="KW-0472">Membrane</keyword>
<name>A0A368NIQ3_9GAMM</name>
<keyword evidence="3" id="KW-1185">Reference proteome</keyword>